<organism evidence="1 2">
    <name type="scientific">Hymenobacter duratus</name>
    <dbReference type="NCBI Taxonomy" id="2771356"/>
    <lineage>
        <taxon>Bacteria</taxon>
        <taxon>Pseudomonadati</taxon>
        <taxon>Bacteroidota</taxon>
        <taxon>Cytophagia</taxon>
        <taxon>Cytophagales</taxon>
        <taxon>Hymenobacteraceae</taxon>
        <taxon>Hymenobacter</taxon>
    </lineage>
</organism>
<dbReference type="EMBL" id="JACWZZ010000004">
    <property type="protein sequence ID" value="MBD2716722.1"/>
    <property type="molecule type" value="Genomic_DNA"/>
</dbReference>
<evidence type="ECO:0000313" key="2">
    <source>
        <dbReference type="Proteomes" id="UP000642468"/>
    </source>
</evidence>
<sequence length="105" mass="11665">MNAGQPFFQTSTNLNSKNTMRHFLPDQASLNEIFGAYITKGLRFEVKPEPYFGGYALKVLFAEGSNASPLLPLPAAEMQTPEAAQQWLEQLRDTKLAMITRGMLG</sequence>
<gene>
    <name evidence="1" type="ORF">IC231_16865</name>
</gene>
<keyword evidence="2" id="KW-1185">Reference proteome</keyword>
<reference evidence="1 2" key="1">
    <citation type="submission" date="2020-09" db="EMBL/GenBank/DDBJ databases">
        <authorList>
            <person name="Kim M.K."/>
        </authorList>
    </citation>
    <scope>NUCLEOTIDE SEQUENCE [LARGE SCALE GENOMIC DNA]</scope>
    <source>
        <strain evidence="1 2">BT646</strain>
    </source>
</reference>
<dbReference type="Proteomes" id="UP000642468">
    <property type="component" value="Unassembled WGS sequence"/>
</dbReference>
<proteinExistence type="predicted"/>
<comment type="caution">
    <text evidence="1">The sequence shown here is derived from an EMBL/GenBank/DDBJ whole genome shotgun (WGS) entry which is preliminary data.</text>
</comment>
<accession>A0ABR8JIM7</accession>
<name>A0ABR8JIM7_9BACT</name>
<protein>
    <submittedName>
        <fullName evidence="1">Uncharacterized protein</fullName>
    </submittedName>
</protein>
<evidence type="ECO:0000313" key="1">
    <source>
        <dbReference type="EMBL" id="MBD2716722.1"/>
    </source>
</evidence>